<dbReference type="Proteomes" id="UP000183209">
    <property type="component" value="Unassembled WGS sequence"/>
</dbReference>
<evidence type="ECO:0000313" key="7">
    <source>
        <dbReference type="Proteomes" id="UP000183209"/>
    </source>
</evidence>
<evidence type="ECO:0000256" key="2">
    <source>
        <dbReference type="ARBA" id="ARBA00022723"/>
    </source>
</evidence>
<dbReference type="Gene3D" id="3.30.1120.10">
    <property type="match status" value="1"/>
</dbReference>
<keyword evidence="3" id="KW-0378">Hydrolase</keyword>
<gene>
    <name evidence="6" type="ORF">SAMN04487906_1207</name>
</gene>
<sequence length="539" mass="61378">MGVKIDSKYVPMKKCIFQLKAMSSVLLLLLLFTACKDQPKEESVTELNSSKPNIIYILADDLGYGELGAYGQEKIETPNIDALAKEGMTFTQHYTSAPVCAPARCMLLTGKHSGRAFVRGNHEWGERGKVWDYREMAKDSTLEGQLPMPDGTITFAKKLQESGYKTSMYGKWGLGAPHTNSIPTKMGFDEFFGYNCQRQAHTYYPLFLYKNEKRVHLKNDTIAPNTRLAKGADPYDMESYKDFNLNDYSPDLMFDEMTSFVERNKENPFFIYWASPIPHAPLQAPQRWVDYYVKKFGDEEPYLGNRGYFPNRYPHATYAAMISYLDENIGKLVQKLKDEGIYENTLIVFTSDNGPTYNGGVDPEFFDSAKPFKSTYGYGKGFVNEGGIRVPMIASWPGKIKTGSKTDHVSAHYDMFATLSDLVGYENTENDGVSFLPTLLGQDNQEEHEFMYWEFPLYDGQIAIRMGDWKVIRKNIKNPKKEPTLELYNLSTDPTESNNVADQHPDILEKAAKILKEQHTTPEVDRFKIPMLEKGLLAE</sequence>
<dbReference type="InterPro" id="IPR000917">
    <property type="entry name" value="Sulfatase_N"/>
</dbReference>
<name>A0A1I6RP32_9FLAO</name>
<dbReference type="InterPro" id="IPR017850">
    <property type="entry name" value="Alkaline_phosphatase_core_sf"/>
</dbReference>
<organism evidence="6 7">
    <name type="scientific">Zhouia amylolytica</name>
    <dbReference type="NCBI Taxonomy" id="376730"/>
    <lineage>
        <taxon>Bacteria</taxon>
        <taxon>Pseudomonadati</taxon>
        <taxon>Bacteroidota</taxon>
        <taxon>Flavobacteriia</taxon>
        <taxon>Flavobacteriales</taxon>
        <taxon>Flavobacteriaceae</taxon>
        <taxon>Zhouia</taxon>
    </lineage>
</organism>
<dbReference type="InterPro" id="IPR024607">
    <property type="entry name" value="Sulfatase_CS"/>
</dbReference>
<dbReference type="PANTHER" id="PTHR42693">
    <property type="entry name" value="ARYLSULFATASE FAMILY MEMBER"/>
    <property type="match status" value="1"/>
</dbReference>
<evidence type="ECO:0000256" key="1">
    <source>
        <dbReference type="ARBA" id="ARBA00008779"/>
    </source>
</evidence>
<dbReference type="GO" id="GO:0004065">
    <property type="term" value="F:arylsulfatase activity"/>
    <property type="evidence" value="ECO:0007669"/>
    <property type="project" value="TreeGrafter"/>
</dbReference>
<dbReference type="CDD" id="cd16145">
    <property type="entry name" value="ARS_like"/>
    <property type="match status" value="1"/>
</dbReference>
<dbReference type="Pfam" id="PF00884">
    <property type="entry name" value="Sulfatase"/>
    <property type="match status" value="1"/>
</dbReference>
<evidence type="ECO:0000313" key="6">
    <source>
        <dbReference type="EMBL" id="SFS66469.1"/>
    </source>
</evidence>
<dbReference type="InterPro" id="IPR050738">
    <property type="entry name" value="Sulfatase"/>
</dbReference>
<evidence type="ECO:0000256" key="3">
    <source>
        <dbReference type="ARBA" id="ARBA00022801"/>
    </source>
</evidence>
<dbReference type="EMBL" id="FPAG01000003">
    <property type="protein sequence ID" value="SFS66469.1"/>
    <property type="molecule type" value="Genomic_DNA"/>
</dbReference>
<dbReference type="AlphaFoldDB" id="A0A1I6RP32"/>
<dbReference type="PROSITE" id="PS51257">
    <property type="entry name" value="PROKAR_LIPOPROTEIN"/>
    <property type="match status" value="1"/>
</dbReference>
<comment type="similarity">
    <text evidence="1">Belongs to the sulfatase family.</text>
</comment>
<feature type="domain" description="Sulfatase N-terminal" evidence="5">
    <location>
        <begin position="52"/>
        <end position="425"/>
    </location>
</feature>
<dbReference type="PROSITE" id="PS00523">
    <property type="entry name" value="SULFATASE_1"/>
    <property type="match status" value="1"/>
</dbReference>
<protein>
    <submittedName>
        <fullName evidence="6">Arylsulfatase</fullName>
    </submittedName>
</protein>
<proteinExistence type="inferred from homology"/>
<reference evidence="6 7" key="1">
    <citation type="submission" date="2016-10" db="EMBL/GenBank/DDBJ databases">
        <authorList>
            <person name="de Groot N.N."/>
        </authorList>
    </citation>
    <scope>NUCLEOTIDE SEQUENCE [LARGE SCALE GENOMIC DNA]</scope>
    <source>
        <strain evidence="6 7">CGMCC 1.6114</strain>
    </source>
</reference>
<evidence type="ECO:0000259" key="5">
    <source>
        <dbReference type="Pfam" id="PF00884"/>
    </source>
</evidence>
<accession>A0A1I6RP32</accession>
<dbReference type="Gene3D" id="3.40.720.10">
    <property type="entry name" value="Alkaline Phosphatase, subunit A"/>
    <property type="match status" value="1"/>
</dbReference>
<dbReference type="GO" id="GO:0046872">
    <property type="term" value="F:metal ion binding"/>
    <property type="evidence" value="ECO:0007669"/>
    <property type="project" value="UniProtKB-KW"/>
</dbReference>
<evidence type="ECO:0000256" key="4">
    <source>
        <dbReference type="ARBA" id="ARBA00022837"/>
    </source>
</evidence>
<dbReference type="SUPFAM" id="SSF53649">
    <property type="entry name" value="Alkaline phosphatase-like"/>
    <property type="match status" value="1"/>
</dbReference>
<dbReference type="PANTHER" id="PTHR42693:SF53">
    <property type="entry name" value="ENDO-4-O-SULFATASE"/>
    <property type="match status" value="1"/>
</dbReference>
<keyword evidence="2" id="KW-0479">Metal-binding</keyword>
<keyword evidence="4" id="KW-0106">Calcium</keyword>